<dbReference type="GO" id="GO:0006508">
    <property type="term" value="P:proteolysis"/>
    <property type="evidence" value="ECO:0007669"/>
    <property type="project" value="UniProtKB-KW"/>
</dbReference>
<dbReference type="InterPro" id="IPR038765">
    <property type="entry name" value="Papain-like_cys_pep_sf"/>
</dbReference>
<keyword evidence="2" id="KW-0645">Protease</keyword>
<keyword evidence="3" id="KW-0378">Hydrolase</keyword>
<dbReference type="RefSeq" id="WP_138193803.1">
    <property type="nucleotide sequence ID" value="NZ_VCIW01000004.1"/>
</dbReference>
<dbReference type="Gene3D" id="2.30.30.40">
    <property type="entry name" value="SH3 Domains"/>
    <property type="match status" value="2"/>
</dbReference>
<dbReference type="PANTHER" id="PTHR47053">
    <property type="entry name" value="MUREIN DD-ENDOPEPTIDASE MEPH-RELATED"/>
    <property type="match status" value="1"/>
</dbReference>
<keyword evidence="5" id="KW-0732">Signal</keyword>
<dbReference type="InterPro" id="IPR051202">
    <property type="entry name" value="Peptidase_C40"/>
</dbReference>
<organism evidence="8 9">
    <name type="scientific">Paenibacillus antri</name>
    <dbReference type="NCBI Taxonomy" id="2582848"/>
    <lineage>
        <taxon>Bacteria</taxon>
        <taxon>Bacillati</taxon>
        <taxon>Bacillota</taxon>
        <taxon>Bacilli</taxon>
        <taxon>Bacillales</taxon>
        <taxon>Paenibacillaceae</taxon>
        <taxon>Paenibacillus</taxon>
    </lineage>
</organism>
<accession>A0A5R9GIY0</accession>
<dbReference type="PANTHER" id="PTHR47053:SF1">
    <property type="entry name" value="MUREIN DD-ENDOPEPTIDASE MEPH-RELATED"/>
    <property type="match status" value="1"/>
</dbReference>
<dbReference type="Gene3D" id="3.90.1720.10">
    <property type="entry name" value="endopeptidase domain like (from Nostoc punctiforme)"/>
    <property type="match status" value="1"/>
</dbReference>
<gene>
    <name evidence="8" type="ORF">FE782_09335</name>
</gene>
<name>A0A5R9GIY0_9BACL</name>
<comment type="similarity">
    <text evidence="1">Belongs to the peptidase C40 family.</text>
</comment>
<evidence type="ECO:0000256" key="4">
    <source>
        <dbReference type="ARBA" id="ARBA00022807"/>
    </source>
</evidence>
<dbReference type="SUPFAM" id="SSF54001">
    <property type="entry name" value="Cysteine proteinases"/>
    <property type="match status" value="1"/>
</dbReference>
<dbReference type="InterPro" id="IPR000064">
    <property type="entry name" value="NLP_P60_dom"/>
</dbReference>
<dbReference type="PROSITE" id="PS51781">
    <property type="entry name" value="SH3B"/>
    <property type="match status" value="2"/>
</dbReference>
<comment type="caution">
    <text evidence="8">The sequence shown here is derived from an EMBL/GenBank/DDBJ whole genome shotgun (WGS) entry which is preliminary data.</text>
</comment>
<feature type="signal peptide" evidence="5">
    <location>
        <begin position="1"/>
        <end position="27"/>
    </location>
</feature>
<evidence type="ECO:0000313" key="8">
    <source>
        <dbReference type="EMBL" id="TLS52813.1"/>
    </source>
</evidence>
<dbReference type="InterPro" id="IPR036028">
    <property type="entry name" value="SH3-like_dom_sf"/>
</dbReference>
<evidence type="ECO:0000256" key="5">
    <source>
        <dbReference type="SAM" id="SignalP"/>
    </source>
</evidence>
<dbReference type="CDD" id="cd00174">
    <property type="entry name" value="SH3"/>
    <property type="match status" value="1"/>
</dbReference>
<evidence type="ECO:0000256" key="1">
    <source>
        <dbReference type="ARBA" id="ARBA00007074"/>
    </source>
</evidence>
<reference evidence="8 9" key="1">
    <citation type="submission" date="2019-05" db="EMBL/GenBank/DDBJ databases">
        <authorList>
            <person name="Narsing Rao M.P."/>
            <person name="Li W.J."/>
        </authorList>
    </citation>
    <scope>NUCLEOTIDE SEQUENCE [LARGE SCALE GENOMIC DNA]</scope>
    <source>
        <strain evidence="8 9">SYSU_K30003</strain>
    </source>
</reference>
<evidence type="ECO:0000259" key="7">
    <source>
        <dbReference type="PROSITE" id="PS51935"/>
    </source>
</evidence>
<feature type="domain" description="SH3b" evidence="6">
    <location>
        <begin position="27"/>
        <end position="92"/>
    </location>
</feature>
<dbReference type="PROSITE" id="PS51935">
    <property type="entry name" value="NLPC_P60"/>
    <property type="match status" value="1"/>
</dbReference>
<evidence type="ECO:0000256" key="2">
    <source>
        <dbReference type="ARBA" id="ARBA00022670"/>
    </source>
</evidence>
<feature type="chain" id="PRO_5024366215" evidence="5">
    <location>
        <begin position="28"/>
        <end position="293"/>
    </location>
</feature>
<dbReference type="Pfam" id="PF00877">
    <property type="entry name" value="NLPC_P60"/>
    <property type="match status" value="1"/>
</dbReference>
<feature type="domain" description="NlpC/P60" evidence="7">
    <location>
        <begin position="164"/>
        <end position="292"/>
    </location>
</feature>
<dbReference type="EMBL" id="VCIW01000004">
    <property type="protein sequence ID" value="TLS52813.1"/>
    <property type="molecule type" value="Genomic_DNA"/>
</dbReference>
<evidence type="ECO:0000313" key="9">
    <source>
        <dbReference type="Proteomes" id="UP000309676"/>
    </source>
</evidence>
<dbReference type="Proteomes" id="UP000309676">
    <property type="component" value="Unassembled WGS sequence"/>
</dbReference>
<dbReference type="InterPro" id="IPR003646">
    <property type="entry name" value="SH3-like_bac-type"/>
</dbReference>
<dbReference type="AlphaFoldDB" id="A0A5R9GIY0"/>
<protein>
    <submittedName>
        <fullName evidence="8">NlpC/P60 family protein</fullName>
    </submittedName>
</protein>
<keyword evidence="4" id="KW-0788">Thiol protease</keyword>
<keyword evidence="9" id="KW-1185">Reference proteome</keyword>
<evidence type="ECO:0000259" key="6">
    <source>
        <dbReference type="PROSITE" id="PS51781"/>
    </source>
</evidence>
<dbReference type="GO" id="GO:0008234">
    <property type="term" value="F:cysteine-type peptidase activity"/>
    <property type="evidence" value="ECO:0007669"/>
    <property type="project" value="UniProtKB-KW"/>
</dbReference>
<evidence type="ECO:0000256" key="3">
    <source>
        <dbReference type="ARBA" id="ARBA00022801"/>
    </source>
</evidence>
<dbReference type="SMART" id="SM00287">
    <property type="entry name" value="SH3b"/>
    <property type="match status" value="2"/>
</dbReference>
<feature type="domain" description="SH3b" evidence="6">
    <location>
        <begin position="93"/>
        <end position="157"/>
    </location>
</feature>
<proteinExistence type="inferred from homology"/>
<dbReference type="SUPFAM" id="SSF50044">
    <property type="entry name" value="SH3-domain"/>
    <property type="match status" value="1"/>
</dbReference>
<dbReference type="OrthoDB" id="9813118at2"/>
<dbReference type="Pfam" id="PF08239">
    <property type="entry name" value="SH3_3"/>
    <property type="match status" value="2"/>
</dbReference>
<sequence>MKLVTPIVALGLALSMTSSFLAVQASAASFETKVTYGVNFREAPNTASTVKRMLRKGEDIHVMRQVNDRWLKIETSDGKTGYISANDKYTNYGDSKYATAIEGVNVRRDAKISSNKIGFIQEGDKVQVIETVNRYWLKINYRGKIGYASASYFDYKTPSRPKPDVSASEIIATAKSYMGDFDYKWGAEPWTTNDKYSDCSAFVQLVFNREHGFDLPRVSRNQAKEGSYVKKSNLLTGDLVFFDTNTNGTINHVGIYIGNGDFIHSAPSNEVGISNLHSGYWEDHYVTARRVLQ</sequence>